<keyword evidence="4" id="KW-1185">Reference proteome</keyword>
<evidence type="ECO:0000313" key="3">
    <source>
        <dbReference type="EMBL" id="TCD61889.1"/>
    </source>
</evidence>
<dbReference type="SUPFAM" id="SSF51197">
    <property type="entry name" value="Clavaminate synthase-like"/>
    <property type="match status" value="1"/>
</dbReference>
<proteinExistence type="predicted"/>
<dbReference type="EMBL" id="RWJN01000421">
    <property type="protein sequence ID" value="TCD61889.1"/>
    <property type="molecule type" value="Genomic_DNA"/>
</dbReference>
<dbReference type="GO" id="GO:0051213">
    <property type="term" value="F:dioxygenase activity"/>
    <property type="evidence" value="ECO:0007669"/>
    <property type="project" value="InterPro"/>
</dbReference>
<dbReference type="GO" id="GO:0006307">
    <property type="term" value="P:DNA alkylation repair"/>
    <property type="evidence" value="ECO:0007669"/>
    <property type="project" value="InterPro"/>
</dbReference>
<dbReference type="PROSITE" id="PS51471">
    <property type="entry name" value="FE2OG_OXY"/>
    <property type="match status" value="1"/>
</dbReference>
<evidence type="ECO:0000313" key="4">
    <source>
        <dbReference type="Proteomes" id="UP000292702"/>
    </source>
</evidence>
<dbReference type="InterPro" id="IPR005123">
    <property type="entry name" value="Oxoglu/Fe-dep_dioxygenase_dom"/>
</dbReference>
<reference evidence="3 4" key="1">
    <citation type="submission" date="2018-11" db="EMBL/GenBank/DDBJ databases">
        <title>Genome assembly of Steccherinum ochraceum LE-BIN_3174, the white-rot fungus of the Steccherinaceae family (The Residual Polyporoid clade, Polyporales, Basidiomycota).</title>
        <authorList>
            <person name="Fedorova T.V."/>
            <person name="Glazunova O.A."/>
            <person name="Landesman E.O."/>
            <person name="Moiseenko K.V."/>
            <person name="Psurtseva N.V."/>
            <person name="Savinova O.S."/>
            <person name="Shakhova N.V."/>
            <person name="Tyazhelova T.V."/>
            <person name="Vasina D.V."/>
        </authorList>
    </citation>
    <scope>NUCLEOTIDE SEQUENCE [LARGE SCALE GENOMIC DNA]</scope>
    <source>
        <strain evidence="3 4">LE-BIN_3174</strain>
    </source>
</reference>
<dbReference type="InterPro" id="IPR027450">
    <property type="entry name" value="AlkB-like"/>
</dbReference>
<dbReference type="PANTHER" id="PTHR31212:SF5">
    <property type="entry name" value="ISOCHORISMATASE FAMILY PROTEIN FAMILY (AFU_ORTHOLOGUE AFUA_3G14500)"/>
    <property type="match status" value="1"/>
</dbReference>
<dbReference type="Proteomes" id="UP000292702">
    <property type="component" value="Unassembled WGS sequence"/>
</dbReference>
<feature type="region of interest" description="Disordered" evidence="1">
    <location>
        <begin position="1"/>
        <end position="25"/>
    </location>
</feature>
<accession>A0A4R0RC07</accession>
<dbReference type="AlphaFoldDB" id="A0A4R0RC07"/>
<dbReference type="STRING" id="92696.A0A4R0RC07"/>
<sequence>MKSSHTKSSSTSRSPAMHYLGPGDKIGEGDTELVLSILPPELADAAFENMRQEVRWHSMYHRGGEVPRLVAVEGEVDETDGSFPIYRHPADESPPLRPFSPTVALIRRHVESVLKHPVNHVLIQHYRSGADYISEHSDKTIDVVPGSRIVNVSIGAQRVMTLRTKKDVLSGVPHPDAALDANDTVSMAEKRSAQRIPLPHNSMFVMGLQTNAKWMHGIRTDKRVPTAKSPAEVFNNQERISLTFRQIGTFLSADQSRIYGQGAKGKTKEDARPIVEGGREAEKLIAAFGNENHQSDFDWQANYGEGFDVLHFTRK</sequence>
<dbReference type="Pfam" id="PF13532">
    <property type="entry name" value="2OG-FeII_Oxy_2"/>
    <property type="match status" value="1"/>
</dbReference>
<organism evidence="3 4">
    <name type="scientific">Steccherinum ochraceum</name>
    <dbReference type="NCBI Taxonomy" id="92696"/>
    <lineage>
        <taxon>Eukaryota</taxon>
        <taxon>Fungi</taxon>
        <taxon>Dikarya</taxon>
        <taxon>Basidiomycota</taxon>
        <taxon>Agaricomycotina</taxon>
        <taxon>Agaricomycetes</taxon>
        <taxon>Polyporales</taxon>
        <taxon>Steccherinaceae</taxon>
        <taxon>Steccherinum</taxon>
    </lineage>
</organism>
<dbReference type="InterPro" id="IPR032854">
    <property type="entry name" value="ALKBH3"/>
</dbReference>
<gene>
    <name evidence="3" type="ORF">EIP91_007793</name>
</gene>
<dbReference type="OrthoDB" id="445341at2759"/>
<dbReference type="InterPro" id="IPR037151">
    <property type="entry name" value="AlkB-like_sf"/>
</dbReference>
<feature type="domain" description="Fe2OG dioxygenase" evidence="2">
    <location>
        <begin position="117"/>
        <end position="248"/>
    </location>
</feature>
<comment type="caution">
    <text evidence="3">The sequence shown here is derived from an EMBL/GenBank/DDBJ whole genome shotgun (WGS) entry which is preliminary data.</text>
</comment>
<evidence type="ECO:0000259" key="2">
    <source>
        <dbReference type="PROSITE" id="PS51471"/>
    </source>
</evidence>
<dbReference type="PANTHER" id="PTHR31212">
    <property type="entry name" value="ALPHA-KETOGLUTARATE-DEPENDENT DIOXYGENASE ALKB HOMOLOG 3"/>
    <property type="match status" value="1"/>
</dbReference>
<name>A0A4R0RC07_9APHY</name>
<feature type="compositionally biased region" description="Low complexity" evidence="1">
    <location>
        <begin position="1"/>
        <end position="14"/>
    </location>
</feature>
<evidence type="ECO:0000256" key="1">
    <source>
        <dbReference type="SAM" id="MobiDB-lite"/>
    </source>
</evidence>
<protein>
    <recommendedName>
        <fullName evidence="2">Fe2OG dioxygenase domain-containing protein</fullName>
    </recommendedName>
</protein>
<dbReference type="Gene3D" id="2.60.120.590">
    <property type="entry name" value="Alpha-ketoglutarate-dependent dioxygenase AlkB-like"/>
    <property type="match status" value="1"/>
</dbReference>